<reference evidence="2 3" key="1">
    <citation type="submission" date="2016-10" db="EMBL/GenBank/DDBJ databases">
        <authorList>
            <person name="de Groot N.N."/>
        </authorList>
    </citation>
    <scope>NUCLEOTIDE SEQUENCE [LARGE SCALE GENOMIC DNA]</scope>
    <source>
        <strain evidence="2 3">CPCC 202808</strain>
    </source>
</reference>
<proteinExistence type="predicted"/>
<evidence type="ECO:0000313" key="1">
    <source>
        <dbReference type="EMBL" id="NYH82543.1"/>
    </source>
</evidence>
<organism evidence="2 3">
    <name type="scientific">Actinopolymorpha cephalotaxi</name>
    <dbReference type="NCBI Taxonomy" id="504797"/>
    <lineage>
        <taxon>Bacteria</taxon>
        <taxon>Bacillati</taxon>
        <taxon>Actinomycetota</taxon>
        <taxon>Actinomycetes</taxon>
        <taxon>Propionibacteriales</taxon>
        <taxon>Actinopolymorphaceae</taxon>
        <taxon>Actinopolymorpha</taxon>
    </lineage>
</organism>
<sequence length="101" mass="11320">MVNLAHRQVEGTDWPYSEFADYDLGQAVAHMTIQATTMGLSCRQFRAFDLEKLTDDLRVPAGWAIVSMTAIGRASDNGSSRERRSIDDIRLLRRCPITSGM</sequence>
<protein>
    <recommendedName>
        <fullName evidence="5">Nitroreductase family protein</fullName>
    </recommendedName>
</protein>
<evidence type="ECO:0000313" key="2">
    <source>
        <dbReference type="EMBL" id="SFG30537.1"/>
    </source>
</evidence>
<gene>
    <name evidence="1" type="ORF">FHR37_001394</name>
    <name evidence="2" type="ORF">SAMN05421678_10550</name>
</gene>
<dbReference type="STRING" id="504797.SAMN05421678_10550"/>
<evidence type="ECO:0000313" key="4">
    <source>
        <dbReference type="Proteomes" id="UP000533017"/>
    </source>
</evidence>
<dbReference type="SUPFAM" id="SSF55469">
    <property type="entry name" value="FMN-dependent nitroreductase-like"/>
    <property type="match status" value="1"/>
</dbReference>
<dbReference type="Proteomes" id="UP000199052">
    <property type="component" value="Unassembled WGS sequence"/>
</dbReference>
<accession>A0A1I2QW64</accession>
<dbReference type="AlphaFoldDB" id="A0A1I2QW64"/>
<dbReference type="GO" id="GO:0016491">
    <property type="term" value="F:oxidoreductase activity"/>
    <property type="evidence" value="ECO:0007669"/>
    <property type="project" value="InterPro"/>
</dbReference>
<evidence type="ECO:0000313" key="3">
    <source>
        <dbReference type="Proteomes" id="UP000199052"/>
    </source>
</evidence>
<dbReference type="Proteomes" id="UP000533017">
    <property type="component" value="Unassembled WGS sequence"/>
</dbReference>
<evidence type="ECO:0008006" key="5">
    <source>
        <dbReference type="Google" id="ProtNLM"/>
    </source>
</evidence>
<dbReference type="InterPro" id="IPR000415">
    <property type="entry name" value="Nitroreductase-like"/>
</dbReference>
<dbReference type="EMBL" id="FOOI01000005">
    <property type="protein sequence ID" value="SFG30537.1"/>
    <property type="molecule type" value="Genomic_DNA"/>
</dbReference>
<name>A0A1I2QW64_9ACTN</name>
<reference evidence="1 4" key="2">
    <citation type="submission" date="2020-07" db="EMBL/GenBank/DDBJ databases">
        <title>Sequencing the genomes of 1000 actinobacteria strains.</title>
        <authorList>
            <person name="Klenk H.-P."/>
        </authorList>
    </citation>
    <scope>NUCLEOTIDE SEQUENCE [LARGE SCALE GENOMIC DNA]</scope>
    <source>
        <strain evidence="1 4">DSM 45117</strain>
    </source>
</reference>
<keyword evidence="4" id="KW-1185">Reference proteome</keyword>
<dbReference type="EMBL" id="JACBZA010000001">
    <property type="protein sequence ID" value="NYH82543.1"/>
    <property type="molecule type" value="Genomic_DNA"/>
</dbReference>
<dbReference type="Gene3D" id="3.40.109.10">
    <property type="entry name" value="NADH Oxidase"/>
    <property type="match status" value="1"/>
</dbReference>